<dbReference type="Pfam" id="PF00085">
    <property type="entry name" value="Thioredoxin"/>
    <property type="match status" value="1"/>
</dbReference>
<dbReference type="GO" id="GO:0005737">
    <property type="term" value="C:cytoplasm"/>
    <property type="evidence" value="ECO:0007669"/>
    <property type="project" value="TreeGrafter"/>
</dbReference>
<proteinExistence type="predicted"/>
<dbReference type="InterPro" id="IPR036249">
    <property type="entry name" value="Thioredoxin-like_sf"/>
</dbReference>
<keyword evidence="1" id="KW-0472">Membrane</keyword>
<dbReference type="SUPFAM" id="SSF52833">
    <property type="entry name" value="Thioredoxin-like"/>
    <property type="match status" value="1"/>
</dbReference>
<evidence type="ECO:0000313" key="3">
    <source>
        <dbReference type="EMBL" id="KUG03366.1"/>
    </source>
</evidence>
<dbReference type="GO" id="GO:0015035">
    <property type="term" value="F:protein-disulfide reductase activity"/>
    <property type="evidence" value="ECO:0007669"/>
    <property type="project" value="TreeGrafter"/>
</dbReference>
<protein>
    <submittedName>
        <fullName evidence="3">Putative thioredoxin domain protein</fullName>
    </submittedName>
</protein>
<dbReference type="PANTHER" id="PTHR45663">
    <property type="entry name" value="GEO12009P1"/>
    <property type="match status" value="1"/>
</dbReference>
<comment type="caution">
    <text evidence="3">The sequence shown here is derived from an EMBL/GenBank/DDBJ whole genome shotgun (WGS) entry which is preliminary data.</text>
</comment>
<organism evidence="3">
    <name type="scientific">hydrocarbon metagenome</name>
    <dbReference type="NCBI Taxonomy" id="938273"/>
    <lineage>
        <taxon>unclassified sequences</taxon>
        <taxon>metagenomes</taxon>
        <taxon>ecological metagenomes</taxon>
    </lineage>
</organism>
<dbReference type="EMBL" id="LNQE01001883">
    <property type="protein sequence ID" value="KUG03366.1"/>
    <property type="molecule type" value="Genomic_DNA"/>
</dbReference>
<dbReference type="CDD" id="cd02947">
    <property type="entry name" value="TRX_family"/>
    <property type="match status" value="1"/>
</dbReference>
<dbReference type="AlphaFoldDB" id="A0A0W8E4N7"/>
<evidence type="ECO:0000256" key="1">
    <source>
        <dbReference type="SAM" id="Phobius"/>
    </source>
</evidence>
<dbReference type="PANTHER" id="PTHR45663:SF11">
    <property type="entry name" value="GEO12009P1"/>
    <property type="match status" value="1"/>
</dbReference>
<gene>
    <name evidence="3" type="ORF">ASZ90_019252</name>
</gene>
<dbReference type="PROSITE" id="PS51352">
    <property type="entry name" value="THIOREDOXIN_2"/>
    <property type="match status" value="1"/>
</dbReference>
<accession>A0A0W8E4N7</accession>
<name>A0A0W8E4N7_9ZZZZ</name>
<dbReference type="Gene3D" id="3.40.30.10">
    <property type="entry name" value="Glutaredoxin"/>
    <property type="match status" value="1"/>
</dbReference>
<dbReference type="InterPro" id="IPR013766">
    <property type="entry name" value="Thioredoxin_domain"/>
</dbReference>
<reference evidence="3" key="1">
    <citation type="journal article" date="2015" name="Proc. Natl. Acad. Sci. U.S.A.">
        <title>Networks of energetic and metabolic interactions define dynamics in microbial communities.</title>
        <authorList>
            <person name="Embree M."/>
            <person name="Liu J.K."/>
            <person name="Al-Bassam M.M."/>
            <person name="Zengler K."/>
        </authorList>
    </citation>
    <scope>NUCLEOTIDE SEQUENCE</scope>
</reference>
<feature type="domain" description="Thioredoxin" evidence="2">
    <location>
        <begin position="22"/>
        <end position="145"/>
    </location>
</feature>
<evidence type="ECO:0000259" key="2">
    <source>
        <dbReference type="PROSITE" id="PS51352"/>
    </source>
</evidence>
<sequence>MGRNIQWIMVVVIIVLVGGMVYKQNFAAPVPQEEITAGVLSSSEQEIETALENGDSIWILFRSTTCVPCVEMQKIFDQLKPEYEGKVKFIEVDVNDRANINLLQEYKLQYIPTTFIMDGQGNISYHNVGVVPLDELTAELDRVVTE</sequence>
<feature type="transmembrane region" description="Helical" evidence="1">
    <location>
        <begin position="6"/>
        <end position="22"/>
    </location>
</feature>
<keyword evidence="1" id="KW-1133">Transmembrane helix</keyword>
<keyword evidence="1" id="KW-0812">Transmembrane</keyword>